<evidence type="ECO:0000256" key="1">
    <source>
        <dbReference type="ARBA" id="ARBA00023125"/>
    </source>
</evidence>
<comment type="caution">
    <text evidence="2">Lacks conserved residue(s) required for the propagation of feature annotation.</text>
</comment>
<gene>
    <name evidence="5" type="primary">ssb</name>
    <name evidence="5" type="ORF">EU556_20930</name>
</gene>
<evidence type="ECO:0000256" key="4">
    <source>
        <dbReference type="SAM" id="MobiDB-lite"/>
    </source>
</evidence>
<dbReference type="OrthoDB" id="9809878at2"/>
<keyword evidence="6" id="KW-1185">Reference proteome</keyword>
<dbReference type="InterPro" id="IPR000424">
    <property type="entry name" value="Primosome_PriB/ssb"/>
</dbReference>
<evidence type="ECO:0000256" key="2">
    <source>
        <dbReference type="HAMAP-Rule" id="MF_00984"/>
    </source>
</evidence>
<dbReference type="Gene3D" id="2.40.50.140">
    <property type="entry name" value="Nucleic acid-binding proteins"/>
    <property type="match status" value="1"/>
</dbReference>
<protein>
    <recommendedName>
        <fullName evidence="2 3">Single-stranded DNA-binding protein</fullName>
        <shortName evidence="2">SSB</shortName>
    </recommendedName>
</protein>
<sequence length="171" mass="18978">MSSVNKVTLIGRVGKDPEIRSFQSGGRYANFSVATSESWKDKATGERKEKTEWHNVSVTNEALVGVIERFVKKGSKLYLEGQLQTRKWTDNNGAERYSTEVVLKPFAGEIVLLDSRQDNDTASDSGQRRRDTSNRAQQPSAFADDLDDEIPFAWVSALIVPVSLIVSLGVI</sequence>
<dbReference type="Proteomes" id="UP000298337">
    <property type="component" value="Unassembled WGS sequence"/>
</dbReference>
<dbReference type="NCBIfam" id="TIGR00621">
    <property type="entry name" value="ssb"/>
    <property type="match status" value="1"/>
</dbReference>
<comment type="caution">
    <text evidence="5">The sequence shown here is derived from an EMBL/GenBank/DDBJ whole genome shotgun (WGS) entry which is preliminary data.</text>
</comment>
<keyword evidence="1 2" id="KW-0238">DNA-binding</keyword>
<dbReference type="AlphaFoldDB" id="A0A4Z0P0V3"/>
<dbReference type="GO" id="GO:0003697">
    <property type="term" value="F:single-stranded DNA binding"/>
    <property type="evidence" value="ECO:0007669"/>
    <property type="project" value="UniProtKB-UniRule"/>
</dbReference>
<dbReference type="PANTHER" id="PTHR10302:SF0">
    <property type="entry name" value="SINGLE-STRANDED DNA-BINDING PROTEIN, MITOCHONDRIAL"/>
    <property type="match status" value="1"/>
</dbReference>
<feature type="region of interest" description="Disordered" evidence="4">
    <location>
        <begin position="117"/>
        <end position="141"/>
    </location>
</feature>
<comment type="subunit">
    <text evidence="2">Homotetramer.</text>
</comment>
<reference evidence="5 6" key="1">
    <citation type="submission" date="2019-04" db="EMBL/GenBank/DDBJ databases">
        <authorList>
            <person name="Feng G."/>
            <person name="Zhang J."/>
            <person name="Zhu H."/>
        </authorList>
    </citation>
    <scope>NUCLEOTIDE SEQUENCE [LARGE SCALE GENOMIC DNA]</scope>
    <source>
        <strain evidence="5 6">92R-1</strain>
    </source>
</reference>
<dbReference type="Pfam" id="PF00436">
    <property type="entry name" value="SSB"/>
    <property type="match status" value="1"/>
</dbReference>
<dbReference type="GO" id="GO:0009295">
    <property type="term" value="C:nucleoid"/>
    <property type="evidence" value="ECO:0007669"/>
    <property type="project" value="TreeGrafter"/>
</dbReference>
<dbReference type="SUPFAM" id="SSF50249">
    <property type="entry name" value="Nucleic acid-binding proteins"/>
    <property type="match status" value="1"/>
</dbReference>
<evidence type="ECO:0000256" key="3">
    <source>
        <dbReference type="RuleBase" id="RU000524"/>
    </source>
</evidence>
<dbReference type="InterPro" id="IPR012340">
    <property type="entry name" value="NA-bd_OB-fold"/>
</dbReference>
<dbReference type="InterPro" id="IPR011344">
    <property type="entry name" value="ssDNA-bd"/>
</dbReference>
<proteinExistence type="inferred from homology"/>
<evidence type="ECO:0000313" key="5">
    <source>
        <dbReference type="EMBL" id="TGE04653.1"/>
    </source>
</evidence>
<dbReference type="GO" id="GO:0006260">
    <property type="term" value="P:DNA replication"/>
    <property type="evidence" value="ECO:0007669"/>
    <property type="project" value="InterPro"/>
</dbReference>
<dbReference type="PANTHER" id="PTHR10302">
    <property type="entry name" value="SINGLE-STRANDED DNA-BINDING PROTEIN"/>
    <property type="match status" value="1"/>
</dbReference>
<accession>A0A4Z0P0V3</accession>
<dbReference type="CDD" id="cd04496">
    <property type="entry name" value="SSB_OBF"/>
    <property type="match status" value="1"/>
</dbReference>
<name>A0A4Z0P0V3_9BACT</name>
<dbReference type="HAMAP" id="MF_00984">
    <property type="entry name" value="SSB"/>
    <property type="match status" value="1"/>
</dbReference>
<dbReference type="RefSeq" id="WP_135436097.1">
    <property type="nucleotide sequence ID" value="NZ_SRLA01000005.1"/>
</dbReference>
<organism evidence="5 6">
    <name type="scientific">Hymenobacter fodinae</name>
    <dbReference type="NCBI Taxonomy" id="2510796"/>
    <lineage>
        <taxon>Bacteria</taxon>
        <taxon>Pseudomonadati</taxon>
        <taxon>Bacteroidota</taxon>
        <taxon>Cytophagia</taxon>
        <taxon>Cytophagales</taxon>
        <taxon>Hymenobacteraceae</taxon>
        <taxon>Hymenobacter</taxon>
    </lineage>
</organism>
<dbReference type="PROSITE" id="PS50935">
    <property type="entry name" value="SSB"/>
    <property type="match status" value="1"/>
</dbReference>
<evidence type="ECO:0000313" key="6">
    <source>
        <dbReference type="Proteomes" id="UP000298337"/>
    </source>
</evidence>
<dbReference type="EMBL" id="SRLA01000005">
    <property type="protein sequence ID" value="TGE04653.1"/>
    <property type="molecule type" value="Genomic_DNA"/>
</dbReference>